<organism evidence="7 8">
    <name type="scientific">Rubroshorea leprosula</name>
    <dbReference type="NCBI Taxonomy" id="152421"/>
    <lineage>
        <taxon>Eukaryota</taxon>
        <taxon>Viridiplantae</taxon>
        <taxon>Streptophyta</taxon>
        <taxon>Embryophyta</taxon>
        <taxon>Tracheophyta</taxon>
        <taxon>Spermatophyta</taxon>
        <taxon>Magnoliopsida</taxon>
        <taxon>eudicotyledons</taxon>
        <taxon>Gunneridae</taxon>
        <taxon>Pentapetalae</taxon>
        <taxon>rosids</taxon>
        <taxon>malvids</taxon>
        <taxon>Malvales</taxon>
        <taxon>Dipterocarpaceae</taxon>
        <taxon>Rubroshorea</taxon>
    </lineage>
</organism>
<gene>
    <name evidence="7" type="ORF">SLEP1_g16715</name>
</gene>
<keyword evidence="3" id="KW-0862">Zinc</keyword>
<accession>A0AAV5J0Z8</accession>
<dbReference type="Proteomes" id="UP001054252">
    <property type="component" value="Unassembled WGS sequence"/>
</dbReference>
<protein>
    <recommendedName>
        <fullName evidence="6">SWIM-type domain-containing protein</fullName>
    </recommendedName>
</protein>
<feature type="region of interest" description="Disordered" evidence="5">
    <location>
        <begin position="481"/>
        <end position="507"/>
    </location>
</feature>
<evidence type="ECO:0000256" key="1">
    <source>
        <dbReference type="ARBA" id="ARBA00022723"/>
    </source>
</evidence>
<dbReference type="InterPro" id="IPR006564">
    <property type="entry name" value="Znf_PMZ"/>
</dbReference>
<evidence type="ECO:0000256" key="5">
    <source>
        <dbReference type="SAM" id="MobiDB-lite"/>
    </source>
</evidence>
<evidence type="ECO:0000313" key="8">
    <source>
        <dbReference type="Proteomes" id="UP001054252"/>
    </source>
</evidence>
<evidence type="ECO:0000256" key="2">
    <source>
        <dbReference type="ARBA" id="ARBA00022771"/>
    </source>
</evidence>
<feature type="region of interest" description="Disordered" evidence="5">
    <location>
        <begin position="130"/>
        <end position="156"/>
    </location>
</feature>
<evidence type="ECO:0000256" key="4">
    <source>
        <dbReference type="PROSITE-ProRule" id="PRU00325"/>
    </source>
</evidence>
<dbReference type="InterPro" id="IPR058594">
    <property type="entry name" value="PB1-like_dom_pln"/>
</dbReference>
<dbReference type="Pfam" id="PF04434">
    <property type="entry name" value="SWIM"/>
    <property type="match status" value="1"/>
</dbReference>
<keyword evidence="8" id="KW-1185">Reference proteome</keyword>
<evidence type="ECO:0000259" key="6">
    <source>
        <dbReference type="PROSITE" id="PS50966"/>
    </source>
</evidence>
<dbReference type="EMBL" id="BPVZ01000022">
    <property type="protein sequence ID" value="GKV04565.1"/>
    <property type="molecule type" value="Genomic_DNA"/>
</dbReference>
<dbReference type="GO" id="GO:0008270">
    <property type="term" value="F:zinc ion binding"/>
    <property type="evidence" value="ECO:0007669"/>
    <property type="project" value="UniProtKB-KW"/>
</dbReference>
<evidence type="ECO:0000313" key="7">
    <source>
        <dbReference type="EMBL" id="GKV04565.1"/>
    </source>
</evidence>
<comment type="caution">
    <text evidence="7">The sequence shown here is derived from an EMBL/GenBank/DDBJ whole genome shotgun (WGS) entry which is preliminary data.</text>
</comment>
<keyword evidence="1" id="KW-0479">Metal-binding</keyword>
<name>A0AAV5J0Z8_9ROSI</name>
<proteinExistence type="predicted"/>
<feature type="compositionally biased region" description="Basic and acidic residues" evidence="5">
    <location>
        <begin position="485"/>
        <end position="507"/>
    </location>
</feature>
<evidence type="ECO:0000256" key="3">
    <source>
        <dbReference type="ARBA" id="ARBA00022833"/>
    </source>
</evidence>
<dbReference type="PANTHER" id="PTHR31973">
    <property type="entry name" value="POLYPROTEIN, PUTATIVE-RELATED"/>
    <property type="match status" value="1"/>
</dbReference>
<dbReference type="InterPro" id="IPR007527">
    <property type="entry name" value="Znf_SWIM"/>
</dbReference>
<dbReference type="PANTHER" id="PTHR31973:SF187">
    <property type="entry name" value="MUTATOR TRANSPOSASE MUDRA PROTEIN"/>
    <property type="match status" value="1"/>
</dbReference>
<dbReference type="PROSITE" id="PS50966">
    <property type="entry name" value="ZF_SWIM"/>
    <property type="match status" value="1"/>
</dbReference>
<keyword evidence="2 4" id="KW-0863">Zinc-finger</keyword>
<reference evidence="7 8" key="1">
    <citation type="journal article" date="2021" name="Commun. Biol.">
        <title>The genome of Shorea leprosula (Dipterocarpaceae) highlights the ecological relevance of drought in aseasonal tropical rainforests.</title>
        <authorList>
            <person name="Ng K.K.S."/>
            <person name="Kobayashi M.J."/>
            <person name="Fawcett J.A."/>
            <person name="Hatakeyama M."/>
            <person name="Paape T."/>
            <person name="Ng C.H."/>
            <person name="Ang C.C."/>
            <person name="Tnah L.H."/>
            <person name="Lee C.T."/>
            <person name="Nishiyama T."/>
            <person name="Sese J."/>
            <person name="O'Brien M.J."/>
            <person name="Copetti D."/>
            <person name="Mohd Noor M.I."/>
            <person name="Ong R.C."/>
            <person name="Putra M."/>
            <person name="Sireger I.Z."/>
            <person name="Indrioko S."/>
            <person name="Kosugi Y."/>
            <person name="Izuno A."/>
            <person name="Isagi Y."/>
            <person name="Lee S.L."/>
            <person name="Shimizu K.K."/>
        </authorList>
    </citation>
    <scope>NUCLEOTIDE SEQUENCE [LARGE SCALE GENOMIC DNA]</scope>
    <source>
        <strain evidence="7">214</strain>
    </source>
</reference>
<dbReference type="AlphaFoldDB" id="A0AAV5J0Z8"/>
<dbReference type="SMART" id="SM00575">
    <property type="entry name" value="ZnF_PMZ"/>
    <property type="match status" value="1"/>
</dbReference>
<dbReference type="Pfam" id="PF26130">
    <property type="entry name" value="PB1-like"/>
    <property type="match status" value="1"/>
</dbReference>
<feature type="domain" description="SWIM-type" evidence="6">
    <location>
        <begin position="382"/>
        <end position="423"/>
    </location>
</feature>
<sequence>MGEKTLTFFHGGFFLHSPDLRYIGGDRYVQNADEDKISYFEVRGIVIDDLKLNFSRLYYSIPGLGLEQGLFEIRNDIDALEMAKHLIEHDNVNVYIHNGLGHMLLDAAHRIHDVIKIDDDENENQDNEAIGNAIEGDHGDDEIDGERDSNYIDSDDPGEYVSDSDNKFFAIDDALRQKTSCPIYDPTCAIPHFELGMKFQNHIQFKKVVAKYSSYKGFAPKWLISAPDKQRLDAWLKVVHGIFLQLIRKGMIALKWTKWQGQERFNDNMVHMQGLTQAGHDALAMLDPKRWCKPFFQTYSRCDIIDNNLTETFNSWILDARCKAICSMTDELVDKLMVRHGEKKAFCRKWPTDIAPRACKKLQKQCSHCSLLPSTMEWETSFKVKMDNEAFVVEFTNSTCTCQACQLTGIPCPHACACLIDQNQNVEEYVSHYYKKDTYLEVYKEPIYHSRGGHNKTGCPKENSPDVVLGKPGHASELFVSSGSQKERRGMQQEFREIGPRIEVRES</sequence>